<evidence type="ECO:0000256" key="9">
    <source>
        <dbReference type="ARBA" id="ARBA00023306"/>
    </source>
</evidence>
<evidence type="ECO:0000256" key="3">
    <source>
        <dbReference type="ARBA" id="ARBA00022490"/>
    </source>
</evidence>
<keyword evidence="12" id="KW-1185">Reference proteome</keyword>
<dbReference type="EMBL" id="JANBUO010000017">
    <property type="protein sequence ID" value="KAJ2808925.1"/>
    <property type="molecule type" value="Genomic_DNA"/>
</dbReference>
<evidence type="ECO:0000256" key="5">
    <source>
        <dbReference type="ARBA" id="ARBA00022701"/>
    </source>
</evidence>
<evidence type="ECO:0000256" key="2">
    <source>
        <dbReference type="ARBA" id="ARBA00005479"/>
    </source>
</evidence>
<evidence type="ECO:0000256" key="7">
    <source>
        <dbReference type="ARBA" id="ARBA00023054"/>
    </source>
</evidence>
<evidence type="ECO:0000256" key="6">
    <source>
        <dbReference type="ARBA" id="ARBA00022776"/>
    </source>
</evidence>
<reference evidence="11" key="1">
    <citation type="submission" date="2022-07" db="EMBL/GenBank/DDBJ databases">
        <title>Phylogenomic reconstructions and comparative analyses of Kickxellomycotina fungi.</title>
        <authorList>
            <person name="Reynolds N.K."/>
            <person name="Stajich J.E."/>
            <person name="Barry K."/>
            <person name="Grigoriev I.V."/>
            <person name="Crous P."/>
            <person name="Smith M.E."/>
        </authorList>
    </citation>
    <scope>NUCLEOTIDE SEQUENCE</scope>
    <source>
        <strain evidence="11">NRRL 1565</strain>
    </source>
</reference>
<feature type="coiled-coil region" evidence="10">
    <location>
        <begin position="258"/>
        <end position="285"/>
    </location>
</feature>
<evidence type="ECO:0000256" key="4">
    <source>
        <dbReference type="ARBA" id="ARBA00022618"/>
    </source>
</evidence>
<keyword evidence="9" id="KW-0131">Cell cycle</keyword>
<evidence type="ECO:0000313" key="11">
    <source>
        <dbReference type="EMBL" id="KAJ2808925.1"/>
    </source>
</evidence>
<comment type="caution">
    <text evidence="11">The sequence shown here is derived from an EMBL/GenBank/DDBJ whole genome shotgun (WGS) entry which is preliminary data.</text>
</comment>
<keyword evidence="4" id="KW-0132">Cell division</keyword>
<dbReference type="Pfam" id="PF25762">
    <property type="entry name" value="HAUS1"/>
    <property type="match status" value="1"/>
</dbReference>
<keyword evidence="8" id="KW-0206">Cytoskeleton</keyword>
<gene>
    <name evidence="11" type="ORF">H4R20_000519</name>
</gene>
<dbReference type="GO" id="GO:0005819">
    <property type="term" value="C:spindle"/>
    <property type="evidence" value="ECO:0007669"/>
    <property type="project" value="UniProtKB-SubCell"/>
</dbReference>
<dbReference type="GO" id="GO:0051301">
    <property type="term" value="P:cell division"/>
    <property type="evidence" value="ECO:0007669"/>
    <property type="project" value="UniProtKB-KW"/>
</dbReference>
<dbReference type="InterPro" id="IPR026243">
    <property type="entry name" value="HAUS1"/>
</dbReference>
<organism evidence="11 12">
    <name type="scientific">Coemansia guatemalensis</name>
    <dbReference type="NCBI Taxonomy" id="2761395"/>
    <lineage>
        <taxon>Eukaryota</taxon>
        <taxon>Fungi</taxon>
        <taxon>Fungi incertae sedis</taxon>
        <taxon>Zoopagomycota</taxon>
        <taxon>Kickxellomycotina</taxon>
        <taxon>Kickxellomycetes</taxon>
        <taxon>Kickxellales</taxon>
        <taxon>Kickxellaceae</taxon>
        <taxon>Coemansia</taxon>
    </lineage>
</organism>
<dbReference type="OrthoDB" id="5372507at2759"/>
<accession>A0A9W8I3N5</accession>
<dbReference type="PANTHER" id="PTHR31570">
    <property type="entry name" value="HAUS AUGMIN-LIKE COMPLEX SUBUNIT 1"/>
    <property type="match status" value="1"/>
</dbReference>
<evidence type="ECO:0000256" key="8">
    <source>
        <dbReference type="ARBA" id="ARBA00023212"/>
    </source>
</evidence>
<protein>
    <submittedName>
        <fullName evidence="11">Uncharacterized protein</fullName>
    </submittedName>
</protein>
<keyword evidence="7 10" id="KW-0175">Coiled coil</keyword>
<name>A0A9W8I3N5_9FUNG</name>
<dbReference type="AlphaFoldDB" id="A0A9W8I3N5"/>
<keyword evidence="5" id="KW-0493">Microtubule</keyword>
<dbReference type="PANTHER" id="PTHR31570:SF1">
    <property type="entry name" value="HAUS AUGMIN-LIKE COMPLEX SUBUNIT 1"/>
    <property type="match status" value="1"/>
</dbReference>
<evidence type="ECO:0000256" key="10">
    <source>
        <dbReference type="SAM" id="Coils"/>
    </source>
</evidence>
<dbReference type="GO" id="GO:0070652">
    <property type="term" value="C:HAUS complex"/>
    <property type="evidence" value="ECO:0007669"/>
    <property type="project" value="InterPro"/>
</dbReference>
<proteinExistence type="inferred from homology"/>
<evidence type="ECO:0000256" key="1">
    <source>
        <dbReference type="ARBA" id="ARBA00004186"/>
    </source>
</evidence>
<sequence>MHAVNDSQEPKKQETIGWETIDSWLKKLYAPSLPPLIPKNSEMQQRLSQLYYLDCHAKEVDAIVEGVQCEAVREYTALGNLFAEILQAAGITLAGLPPSTAKALSELSRLAYDLGLADMRAEFFERAVAVETMAGFKRQSELDSIHEQTAEVQRRIKQSHERQARIQRLLDERTKAAPIEEQKAREWERNADIVGQKVDEYRERLSSLNALNSARQVRERGLEYSQLHALDAAVEALGRSVEEKQNAYDGYSALPPDISLANLKLEEAKQKLEQLRIECEHAVDEAFSTGTS</sequence>
<keyword evidence="3" id="KW-0963">Cytoplasm</keyword>
<dbReference type="GO" id="GO:0005874">
    <property type="term" value="C:microtubule"/>
    <property type="evidence" value="ECO:0007669"/>
    <property type="project" value="UniProtKB-KW"/>
</dbReference>
<comment type="subcellular location">
    <subcellularLocation>
        <location evidence="1">Cytoplasm</location>
        <location evidence="1">Cytoskeleton</location>
        <location evidence="1">Spindle</location>
    </subcellularLocation>
</comment>
<dbReference type="GO" id="GO:0051225">
    <property type="term" value="P:spindle assembly"/>
    <property type="evidence" value="ECO:0007669"/>
    <property type="project" value="InterPro"/>
</dbReference>
<evidence type="ECO:0000313" key="12">
    <source>
        <dbReference type="Proteomes" id="UP001140094"/>
    </source>
</evidence>
<keyword evidence="6" id="KW-0498">Mitosis</keyword>
<dbReference type="GO" id="GO:0005829">
    <property type="term" value="C:cytosol"/>
    <property type="evidence" value="ECO:0007669"/>
    <property type="project" value="TreeGrafter"/>
</dbReference>
<comment type="similarity">
    <text evidence="2">Belongs to the HAUS1 family.</text>
</comment>
<dbReference type="Proteomes" id="UP001140094">
    <property type="component" value="Unassembled WGS sequence"/>
</dbReference>